<dbReference type="InParanoid" id="A0A212EJH1"/>
<protein>
    <submittedName>
        <fullName evidence="1">Uncharacterized protein</fullName>
    </submittedName>
</protein>
<dbReference type="EMBL" id="AGBW02014460">
    <property type="protein sequence ID" value="OWR41637.1"/>
    <property type="molecule type" value="Genomic_DNA"/>
</dbReference>
<name>A0A212EJH1_DANPL</name>
<evidence type="ECO:0000313" key="2">
    <source>
        <dbReference type="Proteomes" id="UP000007151"/>
    </source>
</evidence>
<gene>
    <name evidence="1" type="ORF">KGM_213455</name>
</gene>
<reference evidence="1 2" key="1">
    <citation type="journal article" date="2011" name="Cell">
        <title>The monarch butterfly genome yields insights into long-distance migration.</title>
        <authorList>
            <person name="Zhan S."/>
            <person name="Merlin C."/>
            <person name="Boore J.L."/>
            <person name="Reppert S.M."/>
        </authorList>
    </citation>
    <scope>NUCLEOTIDE SEQUENCE [LARGE SCALE GENOMIC DNA]</scope>
    <source>
        <strain evidence="1">F-2</strain>
    </source>
</reference>
<proteinExistence type="predicted"/>
<dbReference type="AlphaFoldDB" id="A0A212EJH1"/>
<dbReference type="KEGG" id="dpl:KGM_213455"/>
<dbReference type="Proteomes" id="UP000007151">
    <property type="component" value="Unassembled WGS sequence"/>
</dbReference>
<keyword evidence="2" id="KW-1185">Reference proteome</keyword>
<evidence type="ECO:0000313" key="1">
    <source>
        <dbReference type="EMBL" id="OWR41637.1"/>
    </source>
</evidence>
<organism evidence="1 2">
    <name type="scientific">Danaus plexippus plexippus</name>
    <dbReference type="NCBI Taxonomy" id="278856"/>
    <lineage>
        <taxon>Eukaryota</taxon>
        <taxon>Metazoa</taxon>
        <taxon>Ecdysozoa</taxon>
        <taxon>Arthropoda</taxon>
        <taxon>Hexapoda</taxon>
        <taxon>Insecta</taxon>
        <taxon>Pterygota</taxon>
        <taxon>Neoptera</taxon>
        <taxon>Endopterygota</taxon>
        <taxon>Lepidoptera</taxon>
        <taxon>Glossata</taxon>
        <taxon>Ditrysia</taxon>
        <taxon>Papilionoidea</taxon>
        <taxon>Nymphalidae</taxon>
        <taxon>Danainae</taxon>
        <taxon>Danaini</taxon>
        <taxon>Danaina</taxon>
        <taxon>Danaus</taxon>
        <taxon>Danaus</taxon>
    </lineage>
</organism>
<comment type="caution">
    <text evidence="1">The sequence shown here is derived from an EMBL/GenBank/DDBJ whole genome shotgun (WGS) entry which is preliminary data.</text>
</comment>
<sequence length="80" mass="9182">MRRVDRNNDIRRSHQRLSEDALYPVSYVHDPQLCEEHLAIVSSDCYLISVVISVAEVTDAASWTTAEETNIYVNIKTIFI</sequence>
<accession>A0A212EJH1</accession>